<dbReference type="RefSeq" id="WP_177188102.1">
    <property type="nucleotide sequence ID" value="NZ_FOUJ01000009.1"/>
</dbReference>
<dbReference type="EMBL" id="FOUJ01000009">
    <property type="protein sequence ID" value="SFM93539.1"/>
    <property type="molecule type" value="Genomic_DNA"/>
</dbReference>
<dbReference type="OrthoDB" id="123195at2157"/>
<proteinExistence type="predicted"/>
<evidence type="ECO:0000313" key="1">
    <source>
        <dbReference type="EMBL" id="SFM93539.1"/>
    </source>
</evidence>
<protein>
    <submittedName>
        <fullName evidence="1">Uncharacterized protein</fullName>
    </submittedName>
</protein>
<dbReference type="AlphaFoldDB" id="A0A1I4UX08"/>
<gene>
    <name evidence="1" type="ORF">SAMN04488696_2923</name>
</gene>
<accession>A0A1I4UX08</accession>
<keyword evidence="2" id="KW-1185">Reference proteome</keyword>
<organism evidence="1 2">
    <name type="scientific">Methanolobus profundi</name>
    <dbReference type="NCBI Taxonomy" id="487685"/>
    <lineage>
        <taxon>Archaea</taxon>
        <taxon>Methanobacteriati</taxon>
        <taxon>Methanobacteriota</taxon>
        <taxon>Stenosarchaea group</taxon>
        <taxon>Methanomicrobia</taxon>
        <taxon>Methanosarcinales</taxon>
        <taxon>Methanosarcinaceae</taxon>
        <taxon>Methanolobus</taxon>
    </lineage>
</organism>
<name>A0A1I4UX08_9EURY</name>
<dbReference type="STRING" id="487685.SAMN04488696_2923"/>
<sequence>MVKVQVNVKNLAIDIDGKEMKFRQGDMFDIPAERAERMGNTLVVLEEETTPKRKAAGK</sequence>
<reference evidence="2" key="1">
    <citation type="submission" date="2016-10" db="EMBL/GenBank/DDBJ databases">
        <authorList>
            <person name="Varghese N."/>
            <person name="Submissions S."/>
        </authorList>
    </citation>
    <scope>NUCLEOTIDE SEQUENCE [LARGE SCALE GENOMIC DNA]</scope>
    <source>
        <strain evidence="2">Mob M</strain>
    </source>
</reference>
<dbReference type="Proteomes" id="UP000198535">
    <property type="component" value="Unassembled WGS sequence"/>
</dbReference>
<evidence type="ECO:0000313" key="2">
    <source>
        <dbReference type="Proteomes" id="UP000198535"/>
    </source>
</evidence>